<dbReference type="Proteomes" id="UP000438914">
    <property type="component" value="Unassembled WGS sequence"/>
</dbReference>
<protein>
    <recommendedName>
        <fullName evidence="2">Putative auto-transporter adhesin head GIN domain-containing protein</fullName>
    </recommendedName>
</protein>
<feature type="signal peptide" evidence="1">
    <location>
        <begin position="1"/>
        <end position="19"/>
    </location>
</feature>
<dbReference type="RefSeq" id="WP_154534514.1">
    <property type="nucleotide sequence ID" value="NZ_VUNG01000024.1"/>
</dbReference>
<keyword evidence="4" id="KW-1185">Reference proteome</keyword>
<dbReference type="PROSITE" id="PS51257">
    <property type="entry name" value="PROKAR_LIPOPROTEIN"/>
    <property type="match status" value="1"/>
</dbReference>
<dbReference type="EMBL" id="VUNG01000024">
    <property type="protein sequence ID" value="MST84926.1"/>
    <property type="molecule type" value="Genomic_DNA"/>
</dbReference>
<feature type="domain" description="Putative auto-transporter adhesin head GIN" evidence="2">
    <location>
        <begin position="41"/>
        <end position="210"/>
    </location>
</feature>
<keyword evidence="1" id="KW-0732">Signal</keyword>
<evidence type="ECO:0000256" key="1">
    <source>
        <dbReference type="SAM" id="SignalP"/>
    </source>
</evidence>
<reference evidence="3 4" key="1">
    <citation type="submission" date="2019-08" db="EMBL/GenBank/DDBJ databases">
        <title>In-depth cultivation of the pig gut microbiome towards novel bacterial diversity and tailored functional studies.</title>
        <authorList>
            <person name="Wylensek D."/>
            <person name="Hitch T.C.A."/>
            <person name="Clavel T."/>
        </authorList>
    </citation>
    <scope>NUCLEOTIDE SEQUENCE [LARGE SCALE GENOMIC DNA]</scope>
    <source>
        <strain evidence="3 4">LKV-178-WT-2A</strain>
    </source>
</reference>
<dbReference type="Pfam" id="PF10988">
    <property type="entry name" value="DUF2807"/>
    <property type="match status" value="1"/>
</dbReference>
<dbReference type="InterPro" id="IPR021255">
    <property type="entry name" value="DUF2807"/>
</dbReference>
<proteinExistence type="predicted"/>
<evidence type="ECO:0000259" key="2">
    <source>
        <dbReference type="Pfam" id="PF10988"/>
    </source>
</evidence>
<dbReference type="PANTHER" id="PTHR39200">
    <property type="entry name" value="HYPOTHETICAL EXPORTED PROTEIN"/>
    <property type="match status" value="1"/>
</dbReference>
<feature type="chain" id="PRO_5029687527" description="Putative auto-transporter adhesin head GIN domain-containing protein" evidence="1">
    <location>
        <begin position="20"/>
        <end position="259"/>
    </location>
</feature>
<gene>
    <name evidence="3" type="ORF">FYJ73_09645</name>
</gene>
<evidence type="ECO:0000313" key="3">
    <source>
        <dbReference type="EMBL" id="MST84926.1"/>
    </source>
</evidence>
<dbReference type="Gene3D" id="2.160.20.120">
    <property type="match status" value="1"/>
</dbReference>
<dbReference type="AlphaFoldDB" id="A0A7K0KG76"/>
<dbReference type="PANTHER" id="PTHR39200:SF1">
    <property type="entry name" value="AUTO-TRANSPORTER ADHESIN HEAD GIN DOMAIN-CONTAINING PROTEIN-RELATED"/>
    <property type="match status" value="1"/>
</dbReference>
<comment type="caution">
    <text evidence="3">The sequence shown here is derived from an EMBL/GenBank/DDBJ whole genome shotgun (WGS) entry which is preliminary data.</text>
</comment>
<evidence type="ECO:0000313" key="4">
    <source>
        <dbReference type="Proteomes" id="UP000438914"/>
    </source>
</evidence>
<name>A0A7K0KG76_9BACT</name>
<organism evidence="3 4">
    <name type="scientific">Hallella mizrahii</name>
    <dbReference type="NCBI Taxonomy" id="2606637"/>
    <lineage>
        <taxon>Bacteria</taxon>
        <taxon>Pseudomonadati</taxon>
        <taxon>Bacteroidota</taxon>
        <taxon>Bacteroidia</taxon>
        <taxon>Bacteroidales</taxon>
        <taxon>Prevotellaceae</taxon>
        <taxon>Hallella</taxon>
    </lineage>
</organism>
<sequence length="259" mass="27641">MKKLAFMFIALVAILSVSACRIEKVNNSDEPTKSYTLNLRDFQSIKNYTSCDIHFTQSNTYKVVLKATPRWYATHTITSSHGELVITQKEERKQKGITVLHINTYEDDAELWISAPSLSDVSTAGSGDFYAETDITGQNLTLSIAGSGDSHLKNVTLADNLTYTVAGSGDIETGTLQASNASFSISGSGDIKSKLAKVKTTKLTIAGSGDGSLDFDHCGHADISISGSGDIDLSGTLQSLEKSVSGSGDIDTDRLQLGK</sequence>
<accession>A0A7K0KG76</accession>